<accession>A0A7C0YD48</accession>
<evidence type="ECO:0000259" key="1">
    <source>
        <dbReference type="Pfam" id="PF00814"/>
    </source>
</evidence>
<dbReference type="InterPro" id="IPR000905">
    <property type="entry name" value="Gcp-like_dom"/>
</dbReference>
<name>A0A7C0YD48_9BACT</name>
<protein>
    <submittedName>
        <fullName evidence="2">tRNA (Adenosine(37)-N6)-threonylcarbamoyltransferase complex dimerization subunit type 1 TsaB</fullName>
    </submittedName>
</protein>
<sequence length="208" mass="22131">MIKTSVMSNGKLLLGWDTATPSSGLVLMEGGELLAAVELRLDRTTASRMFAALDLLLRLADREREEIGGMALVRGPGSFTGIRLAVAAAKGLALSLGVSLYSCTVTHALARTVPLEGRILVPLVDARRGQGYGALFRWLDGELERLTPDMALDVDEWRAMEGKVVFLGPGVEALGVEGLYPTPSAALGGALLAWDRWRQGDGGEDPLT</sequence>
<dbReference type="AlphaFoldDB" id="A0A7C0YD48"/>
<dbReference type="InterPro" id="IPR022496">
    <property type="entry name" value="T6A_TsaB"/>
</dbReference>
<evidence type="ECO:0000313" key="2">
    <source>
        <dbReference type="EMBL" id="HDD52700.1"/>
    </source>
</evidence>
<dbReference type="EMBL" id="DQWS01000051">
    <property type="protein sequence ID" value="HDD52700.1"/>
    <property type="molecule type" value="Genomic_DNA"/>
</dbReference>
<dbReference type="InterPro" id="IPR043129">
    <property type="entry name" value="ATPase_NBD"/>
</dbReference>
<reference evidence="2" key="1">
    <citation type="journal article" date="2020" name="mSystems">
        <title>Genome- and Community-Level Interaction Insights into Carbon Utilization and Element Cycling Functions of Hydrothermarchaeota in Hydrothermal Sediment.</title>
        <authorList>
            <person name="Zhou Z."/>
            <person name="Liu Y."/>
            <person name="Xu W."/>
            <person name="Pan J."/>
            <person name="Luo Z.H."/>
            <person name="Li M."/>
        </authorList>
    </citation>
    <scope>NUCLEOTIDE SEQUENCE [LARGE SCALE GENOMIC DNA]</scope>
    <source>
        <strain evidence="2">HyVt-115</strain>
    </source>
</reference>
<dbReference type="SUPFAM" id="SSF53067">
    <property type="entry name" value="Actin-like ATPase domain"/>
    <property type="match status" value="2"/>
</dbReference>
<proteinExistence type="predicted"/>
<dbReference type="Gene3D" id="3.30.420.40">
    <property type="match status" value="2"/>
</dbReference>
<organism evidence="2">
    <name type="scientific">Thermosulfidibacter takaii</name>
    <dbReference type="NCBI Taxonomy" id="412593"/>
    <lineage>
        <taxon>Bacteria</taxon>
        <taxon>Pseudomonadati</taxon>
        <taxon>Thermosulfidibacterota</taxon>
        <taxon>Thermosulfidibacteria</taxon>
        <taxon>Thermosulfidibacterales</taxon>
        <taxon>Thermosulfidibacteraceae</taxon>
    </lineage>
</organism>
<dbReference type="Proteomes" id="UP000885690">
    <property type="component" value="Unassembled WGS sequence"/>
</dbReference>
<feature type="domain" description="Gcp-like" evidence="1">
    <location>
        <begin position="47"/>
        <end position="158"/>
    </location>
</feature>
<dbReference type="GO" id="GO:0002949">
    <property type="term" value="P:tRNA threonylcarbamoyladenosine modification"/>
    <property type="evidence" value="ECO:0007669"/>
    <property type="project" value="InterPro"/>
</dbReference>
<dbReference type="Pfam" id="PF00814">
    <property type="entry name" value="TsaD"/>
    <property type="match status" value="1"/>
</dbReference>
<dbReference type="NCBIfam" id="TIGR03725">
    <property type="entry name" value="T6A_YeaZ"/>
    <property type="match status" value="1"/>
</dbReference>
<comment type="caution">
    <text evidence="2">The sequence shown here is derived from an EMBL/GenBank/DDBJ whole genome shotgun (WGS) entry which is preliminary data.</text>
</comment>
<gene>
    <name evidence="2" type="primary">tsaB</name>
    <name evidence="2" type="ORF">ENF32_01360</name>
</gene>
<feature type="non-terminal residue" evidence="2">
    <location>
        <position position="208"/>
    </location>
</feature>